<dbReference type="Proteomes" id="UP000199022">
    <property type="component" value="Unassembled WGS sequence"/>
</dbReference>
<keyword evidence="3" id="KW-1185">Reference proteome</keyword>
<evidence type="ECO:0000313" key="3">
    <source>
        <dbReference type="Proteomes" id="UP000199022"/>
    </source>
</evidence>
<protein>
    <submittedName>
        <fullName evidence="2">Uncharacterized protein</fullName>
    </submittedName>
</protein>
<dbReference type="OrthoDB" id="9894721at2"/>
<proteinExistence type="predicted"/>
<organism evidence="2 3">
    <name type="scientific">Klenkia taihuensis</name>
    <dbReference type="NCBI Taxonomy" id="1225127"/>
    <lineage>
        <taxon>Bacteria</taxon>
        <taxon>Bacillati</taxon>
        <taxon>Actinomycetota</taxon>
        <taxon>Actinomycetes</taxon>
        <taxon>Geodermatophilales</taxon>
        <taxon>Geodermatophilaceae</taxon>
        <taxon>Klenkia</taxon>
    </lineage>
</organism>
<dbReference type="AlphaFoldDB" id="A0A1I1K5Q6"/>
<accession>A0A1I1K5Q6</accession>
<dbReference type="RefSeq" id="WP_091555641.1">
    <property type="nucleotide sequence ID" value="NZ_BNAC01000003.1"/>
</dbReference>
<sequence>MIGIDITTTPSCTGVVVVRGTGLPAAPFGATGLPTGTAVRLRVDGMAEKAYGGRTAVQLNSDTPGDLPPGDPPS</sequence>
<reference evidence="3" key="1">
    <citation type="submission" date="2016-10" db="EMBL/GenBank/DDBJ databases">
        <authorList>
            <person name="Varghese N."/>
            <person name="Submissions S."/>
        </authorList>
    </citation>
    <scope>NUCLEOTIDE SEQUENCE [LARGE SCALE GENOMIC DNA]</scope>
    <source>
        <strain evidence="3">DSM 45962</strain>
    </source>
</reference>
<dbReference type="EMBL" id="FOMD01000001">
    <property type="protein sequence ID" value="SFC56307.1"/>
    <property type="molecule type" value="Genomic_DNA"/>
</dbReference>
<evidence type="ECO:0000313" key="2">
    <source>
        <dbReference type="EMBL" id="SFC56307.1"/>
    </source>
</evidence>
<gene>
    <name evidence="2" type="ORF">SAMN05661030_1306</name>
</gene>
<feature type="region of interest" description="Disordered" evidence="1">
    <location>
        <begin position="52"/>
        <end position="74"/>
    </location>
</feature>
<evidence type="ECO:0000256" key="1">
    <source>
        <dbReference type="SAM" id="MobiDB-lite"/>
    </source>
</evidence>
<name>A0A1I1K5Q6_9ACTN</name>
<dbReference type="STRING" id="1225127.SAMN05661030_1306"/>